<dbReference type="AlphaFoldDB" id="A0AA86UPI5"/>
<evidence type="ECO:0000313" key="3">
    <source>
        <dbReference type="Proteomes" id="UP001642409"/>
    </source>
</evidence>
<name>A0AA86UPI5_9EUKA</name>
<evidence type="ECO:0000313" key="1">
    <source>
        <dbReference type="EMBL" id="CAI9959637.1"/>
    </source>
</evidence>
<evidence type="ECO:0000313" key="2">
    <source>
        <dbReference type="EMBL" id="CAL6116247.1"/>
    </source>
</evidence>
<dbReference type="EMBL" id="CATOUU010000921">
    <property type="protein sequence ID" value="CAI9959637.1"/>
    <property type="molecule type" value="Genomic_DNA"/>
</dbReference>
<proteinExistence type="predicted"/>
<dbReference type="Proteomes" id="UP001642409">
    <property type="component" value="Unassembled WGS sequence"/>
</dbReference>
<reference evidence="1" key="1">
    <citation type="submission" date="2023-06" db="EMBL/GenBank/DDBJ databases">
        <authorList>
            <person name="Kurt Z."/>
        </authorList>
    </citation>
    <scope>NUCLEOTIDE SEQUENCE</scope>
</reference>
<accession>A0AA86UPI5</accession>
<protein>
    <submittedName>
        <fullName evidence="1">Uncharacterized protein</fullName>
    </submittedName>
</protein>
<comment type="caution">
    <text evidence="1">The sequence shown here is derived from an EMBL/GenBank/DDBJ whole genome shotgun (WGS) entry which is preliminary data.</text>
</comment>
<keyword evidence="3" id="KW-1185">Reference proteome</keyword>
<organism evidence="1">
    <name type="scientific">Hexamita inflata</name>
    <dbReference type="NCBI Taxonomy" id="28002"/>
    <lineage>
        <taxon>Eukaryota</taxon>
        <taxon>Metamonada</taxon>
        <taxon>Diplomonadida</taxon>
        <taxon>Hexamitidae</taxon>
        <taxon>Hexamitinae</taxon>
        <taxon>Hexamita</taxon>
    </lineage>
</organism>
<reference evidence="2 3" key="2">
    <citation type="submission" date="2024-07" db="EMBL/GenBank/DDBJ databases">
        <authorList>
            <person name="Akdeniz Z."/>
        </authorList>
    </citation>
    <scope>NUCLEOTIDE SEQUENCE [LARGE SCALE GENOMIC DNA]</scope>
</reference>
<dbReference type="EMBL" id="CAXDID020000978">
    <property type="protein sequence ID" value="CAL6116247.1"/>
    <property type="molecule type" value="Genomic_DNA"/>
</dbReference>
<gene>
    <name evidence="1" type="ORF">HINF_LOCUS47282</name>
    <name evidence="2" type="ORF">HINF_LOCUS78978</name>
</gene>
<sequence>MIIEPMDNIQLSLSLIQSRIRSLNSSGIVNIVNIILTHFQINQCQLTGSNLLQSSSNGYISSSIFVNVIINIIQFQVCANNTLRFGQSSVIVIVDGNETFCCDVCRGLNVVYGLCVDLLNNSKLTNGIYECIFPFEYVDNKCICTYGYLLNDSQCVNIIDSITAIKNLANNVQFQQTEHKIDNIILLLKELDHNIISNTTDVLNNTSVSICNLERSFLANYSEIDYRLQSNTTILDKRIYGNASIIMNSVQQLQNLSDINLFQNSTVLDWRIFNNISLLNDIFADMNSTIVLLNQSFMNSNYLIQQQQNVILNLTQYINCTSQYGYQIINGSCSKIYCQIHGQQSISGICQCANINSIIEDGQCKCPVNSSLIGSSCVCIQQGQIMLNNVCVCSTNGAFLDNNMCTCGINSLNESNTCRCPQQSTLKAGICTCDIINAFIVINKCTCPQFAVQVGNTCVCPLISQIVNNTCSCSISGELIKQGICQCHTSGAFVLNNACSCGLDSLNVSNSCGCPLYSTLVLNACICNQIANQQMIRGSCECPTSYQVANGQCQLSSLTIYNSASEFVCSQQVFVAMFDIKSITHQITGSAGNSGYVFASATDITNALIDISNDIFDAKYPLFQSQSTFNSIRIQIGTQSITEGSLISNNNEIYINQLNIVTKQNCQLTIKNGQFNILQQSSNSTIIQNLMLNVSFRQSNGNITLFNKIYNLINVTNYQILGSYQSYECVTLIAMFTNSATIEINNLNFKPEIFSVGNYSSYLLSYVSLSTIQFNGIALLLGNSSKFSDLISYSSQNQFYQFGGLITFLTQTIVKVKKLILSCYQTYNAQLIQTSGLLIGNSNGITNNINIQNTCIYQVIQSSGNLQQFGTIGNNDGNLSIAQSQIQIHCIIEHFHIFGIVGCQSYQTYSQIIDLITTLTLSNSSSYGSGTVFGHNYAYINNMTNIYVNNSDIKAGGFNGGLTGYLGSSNFSQPQCITSINNVTVHSTNVSSSTIGAGGLIGHAMYSVVTFSNLTISAVRISSLRCYGIVLGYSNGYNRFNFQNSQSIGNNYINDVISSNCASFINVIESETHC</sequence>